<evidence type="ECO:0008006" key="4">
    <source>
        <dbReference type="Google" id="ProtNLM"/>
    </source>
</evidence>
<proteinExistence type="predicted"/>
<dbReference type="AlphaFoldDB" id="A0A1V0RLZ3"/>
<evidence type="ECO:0000256" key="1">
    <source>
        <dbReference type="SAM" id="Phobius"/>
    </source>
</evidence>
<feature type="transmembrane region" description="Helical" evidence="1">
    <location>
        <begin position="54"/>
        <end position="73"/>
    </location>
</feature>
<dbReference type="Proteomes" id="UP000192273">
    <property type="component" value="Chromosome"/>
</dbReference>
<feature type="transmembrane region" description="Helical" evidence="1">
    <location>
        <begin position="127"/>
        <end position="148"/>
    </location>
</feature>
<keyword evidence="1" id="KW-0472">Membrane</keyword>
<dbReference type="OrthoDB" id="7876730at2"/>
<evidence type="ECO:0000313" key="2">
    <source>
        <dbReference type="EMBL" id="ARE82761.1"/>
    </source>
</evidence>
<organism evidence="2 3">
    <name type="scientific">Roseovarius mucosus</name>
    <dbReference type="NCBI Taxonomy" id="215743"/>
    <lineage>
        <taxon>Bacteria</taxon>
        <taxon>Pseudomonadati</taxon>
        <taxon>Pseudomonadota</taxon>
        <taxon>Alphaproteobacteria</taxon>
        <taxon>Rhodobacterales</taxon>
        <taxon>Roseobacteraceae</taxon>
        <taxon>Roseovarius</taxon>
    </lineage>
</organism>
<feature type="transmembrane region" description="Helical" evidence="1">
    <location>
        <begin position="12"/>
        <end position="33"/>
    </location>
</feature>
<keyword evidence="3" id="KW-1185">Reference proteome</keyword>
<evidence type="ECO:0000313" key="3">
    <source>
        <dbReference type="Proteomes" id="UP000192273"/>
    </source>
</evidence>
<reference evidence="2 3" key="1">
    <citation type="submission" date="2017-03" db="EMBL/GenBank/DDBJ databases">
        <title>Genome Sequence of Roseovarius mucosus strain SMR3 Isolated from a culture of the Diatom Skeletonema marinoi.</title>
        <authorList>
            <person name="Topel M."/>
            <person name="Pinder M."/>
            <person name="Johansson O.N."/>
            <person name="Kourtchenko O."/>
            <person name="Godhe A."/>
            <person name="Clarke A.K."/>
        </authorList>
    </citation>
    <scope>NUCLEOTIDE SEQUENCE [LARGE SCALE GENOMIC DNA]</scope>
    <source>
        <strain evidence="2 3">SMR3</strain>
    </source>
</reference>
<dbReference type="KEGG" id="rmm:ROSMUCSMR3_01267"/>
<keyword evidence="1" id="KW-0812">Transmembrane</keyword>
<feature type="transmembrane region" description="Helical" evidence="1">
    <location>
        <begin position="85"/>
        <end position="106"/>
    </location>
</feature>
<gene>
    <name evidence="2" type="ORF">ROSMUCSMR3_01267</name>
</gene>
<feature type="transmembrane region" description="Helical" evidence="1">
    <location>
        <begin position="160"/>
        <end position="181"/>
    </location>
</feature>
<keyword evidence="1" id="KW-1133">Transmembrane helix</keyword>
<accession>A0A1V0RLZ3</accession>
<name>A0A1V0RLZ3_9RHOB</name>
<dbReference type="RefSeq" id="WP_081506782.1">
    <property type="nucleotide sequence ID" value="NZ_CP020474.1"/>
</dbReference>
<sequence>MDSQLYADGIRFVHILAVCAGLGTSILADIHAASRLRQRIDDEFLELLHRYHQVVVAALVVMWASGLVIIGMKTGFDAAQMTPKLVGKVITVTLLTINAWFIAAKVMPILKNAIGQTILDLSRRQRFGMGLIGGISTASWMLALAMGVSKFLAASPAETFVYLMPIAYAACVLGALCVLVTPGPSGVRQYQPA</sequence>
<dbReference type="EMBL" id="CP020474">
    <property type="protein sequence ID" value="ARE82761.1"/>
    <property type="molecule type" value="Genomic_DNA"/>
</dbReference>
<protein>
    <recommendedName>
        <fullName evidence="4">DUF2269 family protein</fullName>
    </recommendedName>
</protein>